<dbReference type="InParanoid" id="A0A1W0W5K4"/>
<proteinExistence type="predicted"/>
<protein>
    <submittedName>
        <fullName evidence="1">Uncharacterized protein</fullName>
    </submittedName>
</protein>
<dbReference type="EMBL" id="CM000761">
    <property type="protein sequence ID" value="OQU89626.1"/>
    <property type="molecule type" value="Genomic_DNA"/>
</dbReference>
<sequence length="80" mass="9547">MCVFSSELWSAMLRKLHLDHAISVSYDNIFVWWLQERKSTLKIARSGFDSLFFLISLSIWKERNTRMFRGPWTQPVNLLP</sequence>
<reference evidence="1 2" key="1">
    <citation type="journal article" date="2009" name="Nature">
        <title>The Sorghum bicolor genome and the diversification of grasses.</title>
        <authorList>
            <person name="Paterson A.H."/>
            <person name="Bowers J.E."/>
            <person name="Bruggmann R."/>
            <person name="Dubchak I."/>
            <person name="Grimwood J."/>
            <person name="Gundlach H."/>
            <person name="Haberer G."/>
            <person name="Hellsten U."/>
            <person name="Mitros T."/>
            <person name="Poliakov A."/>
            <person name="Schmutz J."/>
            <person name="Spannagl M."/>
            <person name="Tang H."/>
            <person name="Wang X."/>
            <person name="Wicker T."/>
            <person name="Bharti A.K."/>
            <person name="Chapman J."/>
            <person name="Feltus F.A."/>
            <person name="Gowik U."/>
            <person name="Grigoriev I.V."/>
            <person name="Lyons E."/>
            <person name="Maher C.A."/>
            <person name="Martis M."/>
            <person name="Narechania A."/>
            <person name="Otillar R.P."/>
            <person name="Penning B.W."/>
            <person name="Salamov A.A."/>
            <person name="Wang Y."/>
            <person name="Zhang L."/>
            <person name="Carpita N.C."/>
            <person name="Freeling M."/>
            <person name="Gingle A.R."/>
            <person name="Hash C.T."/>
            <person name="Keller B."/>
            <person name="Klein P."/>
            <person name="Kresovich S."/>
            <person name="McCann M.C."/>
            <person name="Ming R."/>
            <person name="Peterson D.G."/>
            <person name="Mehboob-ur-Rahman"/>
            <person name="Ware D."/>
            <person name="Westhoff P."/>
            <person name="Mayer K.F."/>
            <person name="Messing J."/>
            <person name="Rokhsar D.S."/>
        </authorList>
    </citation>
    <scope>NUCLEOTIDE SEQUENCE [LARGE SCALE GENOMIC DNA]</scope>
    <source>
        <strain evidence="2">cv. BTx623</strain>
    </source>
</reference>
<accession>A0A1W0W5K4</accession>
<dbReference type="Gramene" id="OQU89626">
    <property type="protein sequence ID" value="OQU89626"/>
    <property type="gene ID" value="SORBI_3002G229250"/>
</dbReference>
<evidence type="ECO:0000313" key="2">
    <source>
        <dbReference type="Proteomes" id="UP000000768"/>
    </source>
</evidence>
<gene>
    <name evidence="1" type="ORF">SORBI_3002G229250</name>
</gene>
<dbReference type="Proteomes" id="UP000000768">
    <property type="component" value="Chromosome 2"/>
</dbReference>
<organism evidence="1 2">
    <name type="scientific">Sorghum bicolor</name>
    <name type="common">Sorghum</name>
    <name type="synonym">Sorghum vulgare</name>
    <dbReference type="NCBI Taxonomy" id="4558"/>
    <lineage>
        <taxon>Eukaryota</taxon>
        <taxon>Viridiplantae</taxon>
        <taxon>Streptophyta</taxon>
        <taxon>Embryophyta</taxon>
        <taxon>Tracheophyta</taxon>
        <taxon>Spermatophyta</taxon>
        <taxon>Magnoliopsida</taxon>
        <taxon>Liliopsida</taxon>
        <taxon>Poales</taxon>
        <taxon>Poaceae</taxon>
        <taxon>PACMAD clade</taxon>
        <taxon>Panicoideae</taxon>
        <taxon>Andropogonodae</taxon>
        <taxon>Andropogoneae</taxon>
        <taxon>Sorghinae</taxon>
        <taxon>Sorghum</taxon>
    </lineage>
</organism>
<name>A0A1W0W5K4_SORBI</name>
<keyword evidence="2" id="KW-1185">Reference proteome</keyword>
<reference evidence="2" key="2">
    <citation type="journal article" date="2018" name="Plant J.">
        <title>The Sorghum bicolor reference genome: improved assembly, gene annotations, a transcriptome atlas, and signatures of genome organization.</title>
        <authorList>
            <person name="McCormick R.F."/>
            <person name="Truong S.K."/>
            <person name="Sreedasyam A."/>
            <person name="Jenkins J."/>
            <person name="Shu S."/>
            <person name="Sims D."/>
            <person name="Kennedy M."/>
            <person name="Amirebrahimi M."/>
            <person name="Weers B.D."/>
            <person name="McKinley B."/>
            <person name="Mattison A."/>
            <person name="Morishige D.T."/>
            <person name="Grimwood J."/>
            <person name="Schmutz J."/>
            <person name="Mullet J.E."/>
        </authorList>
    </citation>
    <scope>NUCLEOTIDE SEQUENCE [LARGE SCALE GENOMIC DNA]</scope>
    <source>
        <strain evidence="2">cv. BTx623</strain>
    </source>
</reference>
<evidence type="ECO:0000313" key="1">
    <source>
        <dbReference type="EMBL" id="OQU89626.1"/>
    </source>
</evidence>
<dbReference type="AlphaFoldDB" id="A0A1W0W5K4"/>